<dbReference type="Pfam" id="PF04072">
    <property type="entry name" value="LCM"/>
    <property type="match status" value="1"/>
</dbReference>
<dbReference type="Proteomes" id="UP001163203">
    <property type="component" value="Chromosome"/>
</dbReference>
<organism evidence="7 8">
    <name type="scientific">Amycolatopsis cynarae</name>
    <dbReference type="NCBI Taxonomy" id="2995223"/>
    <lineage>
        <taxon>Bacteria</taxon>
        <taxon>Bacillati</taxon>
        <taxon>Actinomycetota</taxon>
        <taxon>Actinomycetes</taxon>
        <taxon>Pseudonocardiales</taxon>
        <taxon>Pseudonocardiaceae</taxon>
        <taxon>Amycolatopsis</taxon>
    </lineage>
</organism>
<evidence type="ECO:0000313" key="7">
    <source>
        <dbReference type="EMBL" id="WAL64559.1"/>
    </source>
</evidence>
<protein>
    <recommendedName>
        <fullName evidence="6">S-adenosyl-L-methionine-dependent methyltransferase</fullName>
        <ecNumber evidence="6">2.1.1.-</ecNumber>
    </recommendedName>
</protein>
<sequence>MHSEISQTALTAAAARAAHPLVDAEPRIFTDPLATPLLGAQAEEFLRYHREHGAHPILAAARAQVVIRSRYTEDRLAEAVRSGVTQYVLLGAGLDSFAYRNPLPVHVFEVDHPATQEGKRARLAAAGTPVPDTVSYAPVDFEAGSLTASLRAAGFDPARPAFVAWLGVTVYLTPGSIRRTLAALGTFAPGSQLVADYLVPESLRDETGRAYARGVGGVAAERGEPWLSFFAPGEMAALLSEYGFRVLDDAGQREAIVPGLWRRTDSLSPSSLSRLVHAGR</sequence>
<proteinExistence type="inferred from homology"/>
<evidence type="ECO:0000313" key="8">
    <source>
        <dbReference type="Proteomes" id="UP001163203"/>
    </source>
</evidence>
<evidence type="ECO:0000256" key="3">
    <source>
        <dbReference type="ARBA" id="ARBA00022603"/>
    </source>
</evidence>
<dbReference type="GO" id="GO:0008168">
    <property type="term" value="F:methyltransferase activity"/>
    <property type="evidence" value="ECO:0007669"/>
    <property type="project" value="UniProtKB-KW"/>
</dbReference>
<evidence type="ECO:0000256" key="5">
    <source>
        <dbReference type="ARBA" id="ARBA00022691"/>
    </source>
</evidence>
<dbReference type="PANTHER" id="PTHR43619">
    <property type="entry name" value="S-ADENOSYL-L-METHIONINE-DEPENDENT METHYLTRANSFERASE YKTD-RELATED"/>
    <property type="match status" value="1"/>
</dbReference>
<dbReference type="SUPFAM" id="SSF53335">
    <property type="entry name" value="S-adenosyl-L-methionine-dependent methyltransferases"/>
    <property type="match status" value="1"/>
</dbReference>
<dbReference type="EMBL" id="CP113836">
    <property type="protein sequence ID" value="WAL64559.1"/>
    <property type="molecule type" value="Genomic_DNA"/>
</dbReference>
<reference evidence="7" key="1">
    <citation type="submission" date="2022-11" db="EMBL/GenBank/DDBJ databases">
        <authorList>
            <person name="Mo P."/>
        </authorList>
    </citation>
    <scope>NUCLEOTIDE SEQUENCE</scope>
    <source>
        <strain evidence="7">HUAS 11-8</strain>
    </source>
</reference>
<evidence type="ECO:0000256" key="2">
    <source>
        <dbReference type="ARBA" id="ARBA00008138"/>
    </source>
</evidence>
<keyword evidence="4 7" id="KW-0808">Transferase</keyword>
<dbReference type="InterPro" id="IPR029063">
    <property type="entry name" value="SAM-dependent_MTases_sf"/>
</dbReference>
<evidence type="ECO:0000256" key="1">
    <source>
        <dbReference type="ARBA" id="ARBA00003907"/>
    </source>
</evidence>
<keyword evidence="8" id="KW-1185">Reference proteome</keyword>
<gene>
    <name evidence="7" type="ORF">ORV05_26870</name>
</gene>
<dbReference type="InterPro" id="IPR007213">
    <property type="entry name" value="Ppm1/Ppm2/Tcmp"/>
</dbReference>
<comment type="function">
    <text evidence="1 6">Exhibits S-adenosyl-L-methionine-dependent methyltransferase activity.</text>
</comment>
<dbReference type="GO" id="GO:0032259">
    <property type="term" value="P:methylation"/>
    <property type="evidence" value="ECO:0007669"/>
    <property type="project" value="UniProtKB-KW"/>
</dbReference>
<dbReference type="PANTHER" id="PTHR43619:SF2">
    <property type="entry name" value="S-ADENOSYL-L-METHIONINE-DEPENDENT METHYLTRANSFERASES SUPERFAMILY PROTEIN"/>
    <property type="match status" value="1"/>
</dbReference>
<dbReference type="NCBIfam" id="TIGR00027">
    <property type="entry name" value="mthyl_TIGR00027"/>
    <property type="match status" value="1"/>
</dbReference>
<comment type="similarity">
    <text evidence="2 6">Belongs to the UPF0677 family.</text>
</comment>
<dbReference type="RefSeq" id="WP_268754780.1">
    <property type="nucleotide sequence ID" value="NZ_CP113836.1"/>
</dbReference>
<dbReference type="Gene3D" id="3.40.50.150">
    <property type="entry name" value="Vaccinia Virus protein VP39"/>
    <property type="match status" value="1"/>
</dbReference>
<keyword evidence="3 6" id="KW-0489">Methyltransferase</keyword>
<dbReference type="EC" id="2.1.1.-" evidence="6"/>
<evidence type="ECO:0000256" key="6">
    <source>
        <dbReference type="RuleBase" id="RU362030"/>
    </source>
</evidence>
<name>A0ABY7AXW0_9PSEU</name>
<evidence type="ECO:0000256" key="4">
    <source>
        <dbReference type="ARBA" id="ARBA00022679"/>
    </source>
</evidence>
<keyword evidence="5 6" id="KW-0949">S-adenosyl-L-methionine</keyword>
<accession>A0ABY7AXW0</accession>
<dbReference type="InterPro" id="IPR011610">
    <property type="entry name" value="SAM_mthyl_Trfase_ML2640-like"/>
</dbReference>